<evidence type="ECO:0000313" key="3">
    <source>
        <dbReference type="EMBL" id="GAI03934.1"/>
    </source>
</evidence>
<keyword evidence="2" id="KW-0812">Transmembrane</keyword>
<evidence type="ECO:0000256" key="2">
    <source>
        <dbReference type="SAM" id="Phobius"/>
    </source>
</evidence>
<dbReference type="AlphaFoldDB" id="X1MC54"/>
<keyword evidence="2" id="KW-1133">Transmembrane helix</keyword>
<reference evidence="3" key="1">
    <citation type="journal article" date="2014" name="Front. Microbiol.">
        <title>High frequency of phylogenetically diverse reductive dehalogenase-homologous genes in deep subseafloor sedimentary metagenomes.</title>
        <authorList>
            <person name="Kawai M."/>
            <person name="Futagami T."/>
            <person name="Toyoda A."/>
            <person name="Takaki Y."/>
            <person name="Nishi S."/>
            <person name="Hori S."/>
            <person name="Arai W."/>
            <person name="Tsubouchi T."/>
            <person name="Morono Y."/>
            <person name="Uchiyama I."/>
            <person name="Ito T."/>
            <person name="Fujiyama A."/>
            <person name="Inagaki F."/>
            <person name="Takami H."/>
        </authorList>
    </citation>
    <scope>NUCLEOTIDE SEQUENCE</scope>
    <source>
        <strain evidence="3">Expedition CK06-06</strain>
    </source>
</reference>
<dbReference type="EMBL" id="BARV01008449">
    <property type="protein sequence ID" value="GAI03934.1"/>
    <property type="molecule type" value="Genomic_DNA"/>
</dbReference>
<comment type="caution">
    <text evidence="3">The sequence shown here is derived from an EMBL/GenBank/DDBJ whole genome shotgun (WGS) entry which is preliminary data.</text>
</comment>
<accession>X1MC54</accession>
<gene>
    <name evidence="3" type="ORF">S06H3_16982</name>
</gene>
<feature type="region of interest" description="Disordered" evidence="1">
    <location>
        <begin position="137"/>
        <end position="184"/>
    </location>
</feature>
<protein>
    <submittedName>
        <fullName evidence="3">Uncharacterized protein</fullName>
    </submittedName>
</protein>
<feature type="transmembrane region" description="Helical" evidence="2">
    <location>
        <begin position="192"/>
        <end position="215"/>
    </location>
</feature>
<proteinExistence type="predicted"/>
<name>X1MC54_9ZZZZ</name>
<feature type="compositionally biased region" description="Pro residues" evidence="1">
    <location>
        <begin position="173"/>
        <end position="184"/>
    </location>
</feature>
<evidence type="ECO:0000256" key="1">
    <source>
        <dbReference type="SAM" id="MobiDB-lite"/>
    </source>
</evidence>
<keyword evidence="2" id="KW-0472">Membrane</keyword>
<sequence>MKKFIAVFIGVALVLLCAAPVLAAGFSLSPAEVEFDVPADGSARVEFLVYDFGGDLEVSLENIPLGIEPEKVSVVASEEGTPIELTFYGDEALGPQVFKGKILFLASSGGNIAFGVMVKTTVNHIGAGQPLLEVTSPIPEEAPAPSPGEATPVEQAPPEEALPEGSTAVTEPITPPLPPAPLLPPAPSGTEWHILPLAGIAAGVAIIITLIVVLLRRPRY</sequence>
<organism evidence="3">
    <name type="scientific">marine sediment metagenome</name>
    <dbReference type="NCBI Taxonomy" id="412755"/>
    <lineage>
        <taxon>unclassified sequences</taxon>
        <taxon>metagenomes</taxon>
        <taxon>ecological metagenomes</taxon>
    </lineage>
</organism>